<dbReference type="AlphaFoldDB" id="A0A2P4XDA6"/>
<proteinExistence type="predicted"/>
<evidence type="ECO:0000313" key="2">
    <source>
        <dbReference type="Proteomes" id="UP000237271"/>
    </source>
</evidence>
<sequence>MDLAMFYKWMKAKLPFSFEMGDLDSYTKYSRLSNTWELRFPMSHCPDYLRGKNRIIWLGENIHEQIDASNILPAVIQDISLTSVR</sequence>
<name>A0A2P4XDA6_9STRA</name>
<organism evidence="1 2">
    <name type="scientific">Phytophthora palmivora</name>
    <dbReference type="NCBI Taxonomy" id="4796"/>
    <lineage>
        <taxon>Eukaryota</taxon>
        <taxon>Sar</taxon>
        <taxon>Stramenopiles</taxon>
        <taxon>Oomycota</taxon>
        <taxon>Peronosporomycetes</taxon>
        <taxon>Peronosporales</taxon>
        <taxon>Peronosporaceae</taxon>
        <taxon>Phytophthora</taxon>
    </lineage>
</organism>
<protein>
    <submittedName>
        <fullName evidence="1">Uncharacterized protein</fullName>
    </submittedName>
</protein>
<dbReference type="Proteomes" id="UP000237271">
    <property type="component" value="Unassembled WGS sequence"/>
</dbReference>
<dbReference type="EMBL" id="NCKW01011421">
    <property type="protein sequence ID" value="POM63536.1"/>
    <property type="molecule type" value="Genomic_DNA"/>
</dbReference>
<reference evidence="1 2" key="1">
    <citation type="journal article" date="2017" name="Genome Biol. Evol.">
        <title>Phytophthora megakarya and P. palmivora, closely related causal agents of cacao black pod rot, underwent increases in genome sizes and gene numbers by different mechanisms.</title>
        <authorList>
            <person name="Ali S.S."/>
            <person name="Shao J."/>
            <person name="Lary D.J."/>
            <person name="Kronmiller B."/>
            <person name="Shen D."/>
            <person name="Strem M.D."/>
            <person name="Amoako-Attah I."/>
            <person name="Akrofi A.Y."/>
            <person name="Begoude B.A."/>
            <person name="Ten Hoopen G.M."/>
            <person name="Coulibaly K."/>
            <person name="Kebe B.I."/>
            <person name="Melnick R.L."/>
            <person name="Guiltinan M.J."/>
            <person name="Tyler B.M."/>
            <person name="Meinhardt L.W."/>
            <person name="Bailey B.A."/>
        </authorList>
    </citation>
    <scope>NUCLEOTIDE SEQUENCE [LARGE SCALE GENOMIC DNA]</scope>
    <source>
        <strain evidence="2">sbr112.9</strain>
    </source>
</reference>
<dbReference type="OrthoDB" id="10415093at2759"/>
<accession>A0A2P4XDA6</accession>
<comment type="caution">
    <text evidence="1">The sequence shown here is derived from an EMBL/GenBank/DDBJ whole genome shotgun (WGS) entry which is preliminary data.</text>
</comment>
<gene>
    <name evidence="1" type="ORF">PHPALM_21047</name>
</gene>
<keyword evidence="2" id="KW-1185">Reference proteome</keyword>
<evidence type="ECO:0000313" key="1">
    <source>
        <dbReference type="EMBL" id="POM63536.1"/>
    </source>
</evidence>